<name>A0A067MCG3_BOTB1</name>
<accession>A0A067MCG3</accession>
<feature type="region of interest" description="Disordered" evidence="1">
    <location>
        <begin position="1"/>
        <end position="79"/>
    </location>
</feature>
<dbReference type="EMBL" id="KL198045">
    <property type="protein sequence ID" value="KDQ13254.1"/>
    <property type="molecule type" value="Genomic_DNA"/>
</dbReference>
<proteinExistence type="predicted"/>
<sequence length="79" mass="7982">MPKTRSGTMYTPGADSAPTDFAAAAADVNDTSATSSLTPLPDADSVSTRPPSEHRLATGGHCDASGEADKIAARPPPSR</sequence>
<dbReference type="AlphaFoldDB" id="A0A067MCG3"/>
<dbReference type="Proteomes" id="UP000027195">
    <property type="component" value="Unassembled WGS sequence"/>
</dbReference>
<evidence type="ECO:0000313" key="3">
    <source>
        <dbReference type="Proteomes" id="UP000027195"/>
    </source>
</evidence>
<dbReference type="InParanoid" id="A0A067MCG3"/>
<evidence type="ECO:0000256" key="1">
    <source>
        <dbReference type="SAM" id="MobiDB-lite"/>
    </source>
</evidence>
<evidence type="ECO:0000313" key="2">
    <source>
        <dbReference type="EMBL" id="KDQ13254.1"/>
    </source>
</evidence>
<reference evidence="3" key="1">
    <citation type="journal article" date="2014" name="Proc. Natl. Acad. Sci. U.S.A.">
        <title>Extensive sampling of basidiomycete genomes demonstrates inadequacy of the white-rot/brown-rot paradigm for wood decay fungi.</title>
        <authorList>
            <person name="Riley R."/>
            <person name="Salamov A.A."/>
            <person name="Brown D.W."/>
            <person name="Nagy L.G."/>
            <person name="Floudas D."/>
            <person name="Held B.W."/>
            <person name="Levasseur A."/>
            <person name="Lombard V."/>
            <person name="Morin E."/>
            <person name="Otillar R."/>
            <person name="Lindquist E.A."/>
            <person name="Sun H."/>
            <person name="LaButti K.M."/>
            <person name="Schmutz J."/>
            <person name="Jabbour D."/>
            <person name="Luo H."/>
            <person name="Baker S.E."/>
            <person name="Pisabarro A.G."/>
            <person name="Walton J.D."/>
            <person name="Blanchette R.A."/>
            <person name="Henrissat B."/>
            <person name="Martin F."/>
            <person name="Cullen D."/>
            <person name="Hibbett D.S."/>
            <person name="Grigoriev I.V."/>
        </authorList>
    </citation>
    <scope>NUCLEOTIDE SEQUENCE [LARGE SCALE GENOMIC DNA]</scope>
    <source>
        <strain evidence="3">FD-172 SS1</strain>
    </source>
</reference>
<feature type="compositionally biased region" description="Low complexity" evidence="1">
    <location>
        <begin position="14"/>
        <end position="36"/>
    </location>
</feature>
<dbReference type="HOGENOM" id="CLU_2605714_0_0_1"/>
<gene>
    <name evidence="2" type="ORF">BOTBODRAFT_33857</name>
</gene>
<keyword evidence="3" id="KW-1185">Reference proteome</keyword>
<organism evidence="2 3">
    <name type="scientific">Botryobasidium botryosum (strain FD-172 SS1)</name>
    <dbReference type="NCBI Taxonomy" id="930990"/>
    <lineage>
        <taxon>Eukaryota</taxon>
        <taxon>Fungi</taxon>
        <taxon>Dikarya</taxon>
        <taxon>Basidiomycota</taxon>
        <taxon>Agaricomycotina</taxon>
        <taxon>Agaricomycetes</taxon>
        <taxon>Cantharellales</taxon>
        <taxon>Botryobasidiaceae</taxon>
        <taxon>Botryobasidium</taxon>
    </lineage>
</organism>
<protein>
    <submittedName>
        <fullName evidence="2">Uncharacterized protein</fullName>
    </submittedName>
</protein>